<reference evidence="1" key="1">
    <citation type="submission" date="2016-10" db="EMBL/GenBank/DDBJ databases">
        <title>Sequence of Gallionella enrichment culture.</title>
        <authorList>
            <person name="Poehlein A."/>
            <person name="Muehling M."/>
            <person name="Daniel R."/>
        </authorList>
    </citation>
    <scope>NUCLEOTIDE SEQUENCE</scope>
</reference>
<evidence type="ECO:0000313" key="1">
    <source>
        <dbReference type="EMBL" id="OIQ64836.1"/>
    </source>
</evidence>
<name>A0A1J5PBH6_9ZZZZ</name>
<sequence length="58" mass="6291">MEMLVPTTAWISVVSVVSRDSTSPVCVVSKNSGLSPTTWRYIALRISAVTRSPSHDTI</sequence>
<gene>
    <name evidence="1" type="ORF">GALL_536140</name>
</gene>
<proteinExistence type="predicted"/>
<comment type="caution">
    <text evidence="1">The sequence shown here is derived from an EMBL/GenBank/DDBJ whole genome shotgun (WGS) entry which is preliminary data.</text>
</comment>
<accession>A0A1J5PBH6</accession>
<dbReference type="EMBL" id="MLJW01007800">
    <property type="protein sequence ID" value="OIQ64836.1"/>
    <property type="molecule type" value="Genomic_DNA"/>
</dbReference>
<organism evidence="1">
    <name type="scientific">mine drainage metagenome</name>
    <dbReference type="NCBI Taxonomy" id="410659"/>
    <lineage>
        <taxon>unclassified sequences</taxon>
        <taxon>metagenomes</taxon>
        <taxon>ecological metagenomes</taxon>
    </lineage>
</organism>
<protein>
    <submittedName>
        <fullName evidence="1">Uncharacterized protein</fullName>
    </submittedName>
</protein>
<dbReference type="AlphaFoldDB" id="A0A1J5PBH6"/>